<dbReference type="Proteomes" id="UP000004097">
    <property type="component" value="Unassembled WGS sequence"/>
</dbReference>
<gene>
    <name evidence="1" type="ORF">HMPREF9430_01750</name>
</gene>
<evidence type="ECO:0000313" key="1">
    <source>
        <dbReference type="EMBL" id="EFW23730.1"/>
    </source>
</evidence>
<sequence>MRRVDDRKDTCLTLGDLISAKGGLGRIISEKILKLKGLLSLTDHYQEVHSY</sequence>
<name>E7MQB6_9FIRM</name>
<accession>E7MQB6</accession>
<protein>
    <submittedName>
        <fullName evidence="1">Uncharacterized protein</fullName>
    </submittedName>
</protein>
<keyword evidence="2" id="KW-1185">Reference proteome</keyword>
<comment type="caution">
    <text evidence="1">The sequence shown here is derived from an EMBL/GenBank/DDBJ whole genome shotgun (WGS) entry which is preliminary data.</text>
</comment>
<organism evidence="1 2">
    <name type="scientific">Solobacterium moorei F0204</name>
    <dbReference type="NCBI Taxonomy" id="706433"/>
    <lineage>
        <taxon>Bacteria</taxon>
        <taxon>Bacillati</taxon>
        <taxon>Bacillota</taxon>
        <taxon>Erysipelotrichia</taxon>
        <taxon>Erysipelotrichales</taxon>
        <taxon>Erysipelotrichaceae</taxon>
        <taxon>Solobacterium</taxon>
    </lineage>
</organism>
<dbReference type="HOGENOM" id="CLU_3103894_0_0_9"/>
<proteinExistence type="predicted"/>
<dbReference type="EMBL" id="AECQ01000035">
    <property type="protein sequence ID" value="EFW23730.1"/>
    <property type="molecule type" value="Genomic_DNA"/>
</dbReference>
<reference evidence="1 2" key="1">
    <citation type="submission" date="2010-08" db="EMBL/GenBank/DDBJ databases">
        <authorList>
            <person name="Weinstock G."/>
            <person name="Sodergren E."/>
            <person name="Clifton S."/>
            <person name="Fulton L."/>
            <person name="Fulton B."/>
            <person name="Courtney L."/>
            <person name="Fronick C."/>
            <person name="Harrison M."/>
            <person name="Strong C."/>
            <person name="Farmer C."/>
            <person name="Delahaunty K."/>
            <person name="Markovic C."/>
            <person name="Hall O."/>
            <person name="Minx P."/>
            <person name="Tomlinson C."/>
            <person name="Mitreva M."/>
            <person name="Hou S."/>
            <person name="Chen J."/>
            <person name="Wollam A."/>
            <person name="Pepin K.H."/>
            <person name="Johnson M."/>
            <person name="Bhonagiri V."/>
            <person name="Zhang X."/>
            <person name="Suruliraj S."/>
            <person name="Warren W."/>
            <person name="Chinwalla A."/>
            <person name="Mardis E.R."/>
            <person name="Wilson R.K."/>
        </authorList>
    </citation>
    <scope>NUCLEOTIDE SEQUENCE [LARGE SCALE GENOMIC DNA]</scope>
    <source>
        <strain evidence="1 2">F0204</strain>
    </source>
</reference>
<dbReference type="AlphaFoldDB" id="E7MQB6"/>
<evidence type="ECO:0000313" key="2">
    <source>
        <dbReference type="Proteomes" id="UP000004097"/>
    </source>
</evidence>